<keyword evidence="1" id="KW-0378">Hydrolase</keyword>
<comment type="caution">
    <text evidence="1">The sequence shown here is derived from an EMBL/GenBank/DDBJ whole genome shotgun (WGS) entry which is preliminary data.</text>
</comment>
<dbReference type="PANTHER" id="PTHR21340:SF0">
    <property type="entry name" value="BIS(5'-NUCLEOSYL)-TETRAPHOSPHATASE [ASYMMETRICAL]"/>
    <property type="match status" value="1"/>
</dbReference>
<dbReference type="PROSITE" id="PS00893">
    <property type="entry name" value="NUDIX_BOX"/>
    <property type="match status" value="1"/>
</dbReference>
<dbReference type="PROSITE" id="PS51462">
    <property type="entry name" value="NUDIX"/>
    <property type="match status" value="1"/>
</dbReference>
<dbReference type="InterPro" id="IPR000086">
    <property type="entry name" value="NUDIX_hydrolase_dom"/>
</dbReference>
<dbReference type="SUPFAM" id="SSF55811">
    <property type="entry name" value="Nudix"/>
    <property type="match status" value="1"/>
</dbReference>
<gene>
    <name evidence="1" type="ORF">ACEZDG_09485</name>
</gene>
<dbReference type="GO" id="GO:0016787">
    <property type="term" value="F:hydrolase activity"/>
    <property type="evidence" value="ECO:0007669"/>
    <property type="project" value="UniProtKB-KW"/>
</dbReference>
<dbReference type="EMBL" id="JBHEZX010000003">
    <property type="protein sequence ID" value="MFC1409515.1"/>
    <property type="molecule type" value="Genomic_DNA"/>
</dbReference>
<dbReference type="InterPro" id="IPR020476">
    <property type="entry name" value="Nudix_hydrolase"/>
</dbReference>
<dbReference type="InterPro" id="IPR020084">
    <property type="entry name" value="NUDIX_hydrolase_CS"/>
</dbReference>
<dbReference type="Pfam" id="PF00293">
    <property type="entry name" value="NUDIX"/>
    <property type="match status" value="1"/>
</dbReference>
<reference evidence="1 2" key="1">
    <citation type="submission" date="2024-09" db="EMBL/GenBank/DDBJ databases">
        <authorList>
            <person name="Lee S.D."/>
        </authorList>
    </citation>
    <scope>NUCLEOTIDE SEQUENCE [LARGE SCALE GENOMIC DNA]</scope>
    <source>
        <strain evidence="1 2">N1-1</strain>
    </source>
</reference>
<name>A0ABV6V714_9ACTN</name>
<keyword evidence="2" id="KW-1185">Reference proteome</keyword>
<accession>A0ABV6V714</accession>
<dbReference type="InterPro" id="IPR051325">
    <property type="entry name" value="Nudix_hydrolase_domain"/>
</dbReference>
<dbReference type="PANTHER" id="PTHR21340">
    <property type="entry name" value="DIADENOSINE 5,5-P1,P4-TETRAPHOSPHATE PYROPHOSPHOHYDROLASE MUTT"/>
    <property type="match status" value="1"/>
</dbReference>
<sequence>MAEESLKQGTKDLIRAAGVVLWRRGRSGGPELALIHRPKWCDWTFPKGKLEVGERHRDAARREALEETGLLVELGAKLPTQRYEVRGRPKRVRYWAAVRVGGSFAPNREVDRLVWLPAAQARARLSYGHDQELVDALLDRLAAEDD</sequence>
<protein>
    <submittedName>
        <fullName evidence="1">NUDIX hydrolase</fullName>
        <ecNumber evidence="1">3.6.-.-</ecNumber>
    </submittedName>
</protein>
<dbReference type="Proteomes" id="UP001592582">
    <property type="component" value="Unassembled WGS sequence"/>
</dbReference>
<evidence type="ECO:0000313" key="2">
    <source>
        <dbReference type="Proteomes" id="UP001592582"/>
    </source>
</evidence>
<dbReference type="PRINTS" id="PR00502">
    <property type="entry name" value="NUDIXFAMILY"/>
</dbReference>
<dbReference type="Gene3D" id="3.90.79.10">
    <property type="entry name" value="Nucleoside Triphosphate Pyrophosphohydrolase"/>
    <property type="match status" value="1"/>
</dbReference>
<evidence type="ECO:0000313" key="1">
    <source>
        <dbReference type="EMBL" id="MFC1409515.1"/>
    </source>
</evidence>
<dbReference type="CDD" id="cd03673">
    <property type="entry name" value="NUDIX_Ap6A_hydrolase"/>
    <property type="match status" value="1"/>
</dbReference>
<proteinExistence type="predicted"/>
<dbReference type="EC" id="3.6.-.-" evidence="1"/>
<organism evidence="1 2">
    <name type="scientific">Streptacidiphilus alkalitolerans</name>
    <dbReference type="NCBI Taxonomy" id="3342712"/>
    <lineage>
        <taxon>Bacteria</taxon>
        <taxon>Bacillati</taxon>
        <taxon>Actinomycetota</taxon>
        <taxon>Actinomycetes</taxon>
        <taxon>Kitasatosporales</taxon>
        <taxon>Streptomycetaceae</taxon>
        <taxon>Streptacidiphilus</taxon>
    </lineage>
</organism>
<dbReference type="InterPro" id="IPR015797">
    <property type="entry name" value="NUDIX_hydrolase-like_dom_sf"/>
</dbReference>